<proteinExistence type="predicted"/>
<protein>
    <submittedName>
        <fullName evidence="1">Uncharacterized protein</fullName>
    </submittedName>
</protein>
<dbReference type="RefSeq" id="WP_184313763.1">
    <property type="nucleotide sequence ID" value="NZ_JACHEN010000053.1"/>
</dbReference>
<dbReference type="Proteomes" id="UP000579281">
    <property type="component" value="Unassembled WGS sequence"/>
</dbReference>
<name>A0A841KZ34_9FIRM</name>
<dbReference type="Pfam" id="PF15566">
    <property type="entry name" value="Imm32"/>
    <property type="match status" value="1"/>
</dbReference>
<reference evidence="1 2" key="1">
    <citation type="submission" date="2020-08" db="EMBL/GenBank/DDBJ databases">
        <title>Genomic Encyclopedia of Type Strains, Phase IV (KMG-IV): sequencing the most valuable type-strain genomes for metagenomic binning, comparative biology and taxonomic classification.</title>
        <authorList>
            <person name="Goeker M."/>
        </authorList>
    </citation>
    <scope>NUCLEOTIDE SEQUENCE [LARGE SCALE GENOMIC DNA]</scope>
    <source>
        <strain evidence="1 2">DSM 103526</strain>
    </source>
</reference>
<keyword evidence="2" id="KW-1185">Reference proteome</keyword>
<dbReference type="AlphaFoldDB" id="A0A841KZ34"/>
<sequence>MKKVTKSMEIQLEYLVGKSNPNKGVYEGGVCEPRYLNELMIDIQNEEIFDFEKDAFIELENRIIHFSGSRRAFKELGRYLIALSKYETEDPDYHDHFDEVGSINSESKNKIVFHGCKSDE</sequence>
<dbReference type="InterPro" id="IPR029083">
    <property type="entry name" value="Imm32"/>
</dbReference>
<gene>
    <name evidence="1" type="ORF">HNQ80_005059</name>
</gene>
<dbReference type="EMBL" id="JACHEN010000053">
    <property type="protein sequence ID" value="MBB6218884.1"/>
    <property type="molecule type" value="Genomic_DNA"/>
</dbReference>
<accession>A0A841KZ34</accession>
<organism evidence="1 2">
    <name type="scientific">Anaerosolibacter carboniphilus</name>
    <dbReference type="NCBI Taxonomy" id="1417629"/>
    <lineage>
        <taxon>Bacteria</taxon>
        <taxon>Bacillati</taxon>
        <taxon>Bacillota</taxon>
        <taxon>Clostridia</taxon>
        <taxon>Peptostreptococcales</taxon>
        <taxon>Thermotaleaceae</taxon>
        <taxon>Anaerosolibacter</taxon>
    </lineage>
</organism>
<comment type="caution">
    <text evidence="1">The sequence shown here is derived from an EMBL/GenBank/DDBJ whole genome shotgun (WGS) entry which is preliminary data.</text>
</comment>
<evidence type="ECO:0000313" key="2">
    <source>
        <dbReference type="Proteomes" id="UP000579281"/>
    </source>
</evidence>
<evidence type="ECO:0000313" key="1">
    <source>
        <dbReference type="EMBL" id="MBB6218884.1"/>
    </source>
</evidence>